<proteinExistence type="predicted"/>
<feature type="compositionally biased region" description="Polar residues" evidence="1">
    <location>
        <begin position="235"/>
        <end position="245"/>
    </location>
</feature>
<dbReference type="PANTHER" id="PTHR36066:SF8">
    <property type="entry name" value="TRANSCRIPTION FACTOR SAC51"/>
    <property type="match status" value="1"/>
</dbReference>
<keyword evidence="3" id="KW-1185">Reference proteome</keyword>
<dbReference type="InterPro" id="IPR037546">
    <property type="entry name" value="SAC51-like"/>
</dbReference>
<evidence type="ECO:0000256" key="1">
    <source>
        <dbReference type="SAM" id="MobiDB-lite"/>
    </source>
</evidence>
<reference evidence="2 3" key="1">
    <citation type="submission" date="2019-07" db="EMBL/GenBank/DDBJ databases">
        <title>De Novo Assembly of kiwifruit Actinidia rufa.</title>
        <authorList>
            <person name="Sugita-Konishi S."/>
            <person name="Sato K."/>
            <person name="Mori E."/>
            <person name="Abe Y."/>
            <person name="Kisaki G."/>
            <person name="Hamano K."/>
            <person name="Suezawa K."/>
            <person name="Otani M."/>
            <person name="Fukuda T."/>
            <person name="Manabe T."/>
            <person name="Gomi K."/>
            <person name="Tabuchi M."/>
            <person name="Akimitsu K."/>
            <person name="Kataoka I."/>
        </authorList>
    </citation>
    <scope>NUCLEOTIDE SEQUENCE [LARGE SCALE GENOMIC DNA]</scope>
    <source>
        <strain evidence="3">cv. Fuchu</strain>
    </source>
</reference>
<dbReference type="OrthoDB" id="777433at2759"/>
<feature type="region of interest" description="Disordered" evidence="1">
    <location>
        <begin position="220"/>
        <end position="253"/>
    </location>
</feature>
<dbReference type="AlphaFoldDB" id="A0A7J0F9X3"/>
<dbReference type="Proteomes" id="UP000585474">
    <property type="component" value="Unassembled WGS sequence"/>
</dbReference>
<evidence type="ECO:0000313" key="3">
    <source>
        <dbReference type="Proteomes" id="UP000585474"/>
    </source>
</evidence>
<evidence type="ECO:0008006" key="4">
    <source>
        <dbReference type="Google" id="ProtNLM"/>
    </source>
</evidence>
<gene>
    <name evidence="2" type="ORF">Acr_10g0008850</name>
</gene>
<organism evidence="2 3">
    <name type="scientific">Actinidia rufa</name>
    <dbReference type="NCBI Taxonomy" id="165716"/>
    <lineage>
        <taxon>Eukaryota</taxon>
        <taxon>Viridiplantae</taxon>
        <taxon>Streptophyta</taxon>
        <taxon>Embryophyta</taxon>
        <taxon>Tracheophyta</taxon>
        <taxon>Spermatophyta</taxon>
        <taxon>Magnoliopsida</taxon>
        <taxon>eudicotyledons</taxon>
        <taxon>Gunneridae</taxon>
        <taxon>Pentapetalae</taxon>
        <taxon>asterids</taxon>
        <taxon>Ericales</taxon>
        <taxon>Actinidiaceae</taxon>
        <taxon>Actinidia</taxon>
    </lineage>
</organism>
<sequence length="368" mass="41362">MVCQAASQTRFRALKHENGIAGKATIIVRVIACFQPLQDCQAEYFRQLLKPVSCFGLMVKAEDSWLFQQNAACDFSNLNCMSTLLQHGQRSILPSSTNHYTVPSDVGFTGFKVPVYVVWRQAKPNAVSGFMGKRFVIFEQSGNHRRLFFGPLCSQVQNLIGAPTKSLDSCDLPAVVQPAKMEEIIPTKPIIQEKSNKNQMICKRSEMHEDTEEINALLYSDDDDSYNDEDEVTSTDRSPFSINGSSKKREHMEEIPENVGNLDSQSKRQRLINGGYKKSSLMDIASSAKLDSYFEYDDYSESSCAQGRSQEEDLDSILDIERLKKDGIRATLKLIESLIPGIKSKDPLLVIEEAINYLNYLKLKANAL</sequence>
<comment type="caution">
    <text evidence="2">The sequence shown here is derived from an EMBL/GenBank/DDBJ whole genome shotgun (WGS) entry which is preliminary data.</text>
</comment>
<dbReference type="PANTHER" id="PTHR36066">
    <property type="entry name" value="TRANSCRIPTION FACTOR BHLH145"/>
    <property type="match status" value="1"/>
</dbReference>
<feature type="compositionally biased region" description="Acidic residues" evidence="1">
    <location>
        <begin position="220"/>
        <end position="233"/>
    </location>
</feature>
<protein>
    <recommendedName>
        <fullName evidence="4">Sequence-specific DNA binding transcription factor</fullName>
    </recommendedName>
</protein>
<name>A0A7J0F9X3_9ERIC</name>
<dbReference type="EMBL" id="BJWL01000010">
    <property type="protein sequence ID" value="GFY95500.1"/>
    <property type="molecule type" value="Genomic_DNA"/>
</dbReference>
<evidence type="ECO:0000313" key="2">
    <source>
        <dbReference type="EMBL" id="GFY95500.1"/>
    </source>
</evidence>
<accession>A0A7J0F9X3</accession>